<dbReference type="AlphaFoldDB" id="A0A0F9G4V9"/>
<organism evidence="1">
    <name type="scientific">marine sediment metagenome</name>
    <dbReference type="NCBI Taxonomy" id="412755"/>
    <lineage>
        <taxon>unclassified sequences</taxon>
        <taxon>metagenomes</taxon>
        <taxon>ecological metagenomes</taxon>
    </lineage>
</organism>
<protein>
    <submittedName>
        <fullName evidence="1">Uncharacterized protein</fullName>
    </submittedName>
</protein>
<accession>A0A0F9G4V9</accession>
<comment type="caution">
    <text evidence="1">The sequence shown here is derived from an EMBL/GenBank/DDBJ whole genome shotgun (WGS) entry which is preliminary data.</text>
</comment>
<sequence>MGMLYRTLNPYEFAKVMDEISLVPLVEGEDPFMTYDFADGDAILDDVPHPPDTYRWN</sequence>
<proteinExistence type="predicted"/>
<dbReference type="EMBL" id="LAZR01029870">
    <property type="protein sequence ID" value="KKL58302.1"/>
    <property type="molecule type" value="Genomic_DNA"/>
</dbReference>
<evidence type="ECO:0000313" key="1">
    <source>
        <dbReference type="EMBL" id="KKL58302.1"/>
    </source>
</evidence>
<gene>
    <name evidence="1" type="ORF">LCGC14_2226730</name>
</gene>
<reference evidence="1" key="1">
    <citation type="journal article" date="2015" name="Nature">
        <title>Complex archaea that bridge the gap between prokaryotes and eukaryotes.</title>
        <authorList>
            <person name="Spang A."/>
            <person name="Saw J.H."/>
            <person name="Jorgensen S.L."/>
            <person name="Zaremba-Niedzwiedzka K."/>
            <person name="Martijn J."/>
            <person name="Lind A.E."/>
            <person name="van Eijk R."/>
            <person name="Schleper C."/>
            <person name="Guy L."/>
            <person name="Ettema T.J."/>
        </authorList>
    </citation>
    <scope>NUCLEOTIDE SEQUENCE</scope>
</reference>
<name>A0A0F9G4V9_9ZZZZ</name>